<dbReference type="EMBL" id="JBBXJM010000006">
    <property type="protein sequence ID" value="KAL1405925.1"/>
    <property type="molecule type" value="Genomic_DNA"/>
</dbReference>
<keyword evidence="5 7" id="KW-1133">Transmembrane helix</keyword>
<evidence type="ECO:0000256" key="3">
    <source>
        <dbReference type="ARBA" id="ARBA00021353"/>
    </source>
</evidence>
<keyword evidence="4 7" id="KW-0812">Transmembrane</keyword>
<feature type="transmembrane region" description="Helical" evidence="7">
    <location>
        <begin position="49"/>
        <end position="71"/>
    </location>
</feature>
<dbReference type="PANTHER" id="PTHR40021:SF1">
    <property type="entry name" value="DEFECT AT LOW TEMPERATURE PROTEIN 1"/>
    <property type="match status" value="1"/>
</dbReference>
<feature type="transmembrane region" description="Helical" evidence="7">
    <location>
        <begin position="12"/>
        <end position="37"/>
    </location>
</feature>
<reference evidence="9 10" key="1">
    <citation type="submission" date="2023-08" db="EMBL/GenBank/DDBJ databases">
        <title>Annotated Genome Sequence of Vanrija albida AlHP1.</title>
        <authorList>
            <person name="Herzog R."/>
        </authorList>
    </citation>
    <scope>NUCLEOTIDE SEQUENCE [LARGE SCALE GENOMIC DNA]</scope>
    <source>
        <strain evidence="9 10">AlHP1</strain>
    </source>
</reference>
<dbReference type="GeneID" id="95988648"/>
<gene>
    <name evidence="7" type="primary">DLT1</name>
    <name evidence="9" type="ORF">Q8F55_007605</name>
</gene>
<keyword evidence="6 7" id="KW-0472">Membrane</keyword>
<dbReference type="PANTHER" id="PTHR40021">
    <property type="entry name" value="DEFECT AT LOW TEMPERATURE PROTEIN 1"/>
    <property type="match status" value="1"/>
</dbReference>
<evidence type="ECO:0000256" key="2">
    <source>
        <dbReference type="ARBA" id="ARBA00005550"/>
    </source>
</evidence>
<keyword evidence="10" id="KW-1185">Reference proteome</keyword>
<proteinExistence type="inferred from homology"/>
<evidence type="ECO:0000313" key="10">
    <source>
        <dbReference type="Proteomes" id="UP001565368"/>
    </source>
</evidence>
<feature type="region of interest" description="Disordered" evidence="8">
    <location>
        <begin position="240"/>
        <end position="301"/>
    </location>
</feature>
<comment type="function">
    <text evidence="1 7">Required for growth under high-pressure and low-temperature conditions.</text>
</comment>
<dbReference type="InterPro" id="IPR038869">
    <property type="entry name" value="DLT1"/>
</dbReference>
<dbReference type="RefSeq" id="XP_069205869.1">
    <property type="nucleotide sequence ID" value="XM_069356028.1"/>
</dbReference>
<sequence>MSARLKHRFQSFLYHTSFTLFILILSSLMVGSAWGLGEQAWRTDHQRRWNVFALVAAYVAFIIVSFMHVWSRVFSVKKVLRSMPKPYMPTKNVDMPRRVADLVQTEYSRTAVIAHLAQATTGQQEGWGRPGTKWENVHFRTYILGTLDEMRQILRPDYAHAPPSSLQPLIDATANFPPDAAAAGKPDPLRLFVASYAKILERARYAAKEPTEGDADAIQSVVGLVRGMVDLRVAKRDAAAARAAPHSTAGSAPPSREGSGSYAREGSGSYAPKHRGRSRTLGVTFGGVELGGKPPLHQSSW</sequence>
<evidence type="ECO:0000256" key="5">
    <source>
        <dbReference type="ARBA" id="ARBA00022989"/>
    </source>
</evidence>
<evidence type="ECO:0000256" key="1">
    <source>
        <dbReference type="ARBA" id="ARBA00002489"/>
    </source>
</evidence>
<comment type="caution">
    <text evidence="9">The sequence shown here is derived from an EMBL/GenBank/DDBJ whole genome shotgun (WGS) entry which is preliminary data.</text>
</comment>
<feature type="compositionally biased region" description="Low complexity" evidence="8">
    <location>
        <begin position="240"/>
        <end position="252"/>
    </location>
</feature>
<name>A0ABR3PTZ5_9TREE</name>
<protein>
    <recommendedName>
        <fullName evidence="3 7">Defect at low temperature protein 1</fullName>
    </recommendedName>
</protein>
<evidence type="ECO:0000256" key="7">
    <source>
        <dbReference type="RuleBase" id="RU367100"/>
    </source>
</evidence>
<organism evidence="9 10">
    <name type="scientific">Vanrija albida</name>
    <dbReference type="NCBI Taxonomy" id="181172"/>
    <lineage>
        <taxon>Eukaryota</taxon>
        <taxon>Fungi</taxon>
        <taxon>Dikarya</taxon>
        <taxon>Basidiomycota</taxon>
        <taxon>Agaricomycotina</taxon>
        <taxon>Tremellomycetes</taxon>
        <taxon>Trichosporonales</taxon>
        <taxon>Trichosporonaceae</taxon>
        <taxon>Vanrija</taxon>
    </lineage>
</organism>
<dbReference type="Proteomes" id="UP001565368">
    <property type="component" value="Unassembled WGS sequence"/>
</dbReference>
<comment type="similarity">
    <text evidence="2 7">Belongs to the DLT1 family.</text>
</comment>
<evidence type="ECO:0000313" key="9">
    <source>
        <dbReference type="EMBL" id="KAL1405925.1"/>
    </source>
</evidence>
<evidence type="ECO:0000256" key="4">
    <source>
        <dbReference type="ARBA" id="ARBA00022692"/>
    </source>
</evidence>
<evidence type="ECO:0000256" key="6">
    <source>
        <dbReference type="ARBA" id="ARBA00023136"/>
    </source>
</evidence>
<accession>A0ABR3PTZ5</accession>
<evidence type="ECO:0000256" key="8">
    <source>
        <dbReference type="SAM" id="MobiDB-lite"/>
    </source>
</evidence>
<comment type="subcellular location">
    <subcellularLocation>
        <location evidence="7">Membrane</location>
        <topology evidence="7">Multi-pass membrane protein</topology>
    </subcellularLocation>
</comment>